<reference evidence="1 2" key="1">
    <citation type="submission" date="2019-09" db="EMBL/GenBank/DDBJ databases">
        <title>A chromosome-level genome assembly of the Chinese tupelo Nyssa sinensis.</title>
        <authorList>
            <person name="Yang X."/>
            <person name="Kang M."/>
            <person name="Yang Y."/>
            <person name="Xiong H."/>
            <person name="Wang M."/>
            <person name="Zhang Z."/>
            <person name="Wang Z."/>
            <person name="Wu H."/>
            <person name="Ma T."/>
            <person name="Liu J."/>
            <person name="Xi Z."/>
        </authorList>
    </citation>
    <scope>NUCLEOTIDE SEQUENCE [LARGE SCALE GENOMIC DNA]</scope>
    <source>
        <strain evidence="1">J267</strain>
        <tissue evidence="1">Leaf</tissue>
    </source>
</reference>
<accession>A0A5J5AIS0</accession>
<proteinExistence type="predicted"/>
<gene>
    <name evidence="1" type="ORF">F0562_005209</name>
</gene>
<evidence type="ECO:0000313" key="1">
    <source>
        <dbReference type="EMBL" id="KAA8530500.1"/>
    </source>
</evidence>
<organism evidence="1 2">
    <name type="scientific">Nyssa sinensis</name>
    <dbReference type="NCBI Taxonomy" id="561372"/>
    <lineage>
        <taxon>Eukaryota</taxon>
        <taxon>Viridiplantae</taxon>
        <taxon>Streptophyta</taxon>
        <taxon>Embryophyta</taxon>
        <taxon>Tracheophyta</taxon>
        <taxon>Spermatophyta</taxon>
        <taxon>Magnoliopsida</taxon>
        <taxon>eudicotyledons</taxon>
        <taxon>Gunneridae</taxon>
        <taxon>Pentapetalae</taxon>
        <taxon>asterids</taxon>
        <taxon>Cornales</taxon>
        <taxon>Nyssaceae</taxon>
        <taxon>Nyssa</taxon>
    </lineage>
</organism>
<evidence type="ECO:0000313" key="2">
    <source>
        <dbReference type="Proteomes" id="UP000325577"/>
    </source>
</evidence>
<dbReference type="AlphaFoldDB" id="A0A5J5AIS0"/>
<name>A0A5J5AIS0_9ASTE</name>
<dbReference type="Proteomes" id="UP000325577">
    <property type="component" value="Linkage Group LG2"/>
</dbReference>
<dbReference type="EMBL" id="CM018043">
    <property type="protein sequence ID" value="KAA8530500.1"/>
    <property type="molecule type" value="Genomic_DNA"/>
</dbReference>
<keyword evidence="2" id="KW-1185">Reference proteome</keyword>
<protein>
    <submittedName>
        <fullName evidence="1">Uncharacterized protein</fullName>
    </submittedName>
</protein>
<sequence length="85" mass="9494">MKLEISDLFSMANTRQRLGQVGGVVISGHDDDNLRLHFRLRSILPPITFSVLVLKATLGLDWRAKSMNDMDIFCYLDAGTSAILN</sequence>